<name>A0A0A8Y141_ARUDO</name>
<protein>
    <submittedName>
        <fullName evidence="1">Uncharacterized protein</fullName>
    </submittedName>
</protein>
<organism evidence="1">
    <name type="scientific">Arundo donax</name>
    <name type="common">Giant reed</name>
    <name type="synonym">Donax arundinaceus</name>
    <dbReference type="NCBI Taxonomy" id="35708"/>
    <lineage>
        <taxon>Eukaryota</taxon>
        <taxon>Viridiplantae</taxon>
        <taxon>Streptophyta</taxon>
        <taxon>Embryophyta</taxon>
        <taxon>Tracheophyta</taxon>
        <taxon>Spermatophyta</taxon>
        <taxon>Magnoliopsida</taxon>
        <taxon>Liliopsida</taxon>
        <taxon>Poales</taxon>
        <taxon>Poaceae</taxon>
        <taxon>PACMAD clade</taxon>
        <taxon>Arundinoideae</taxon>
        <taxon>Arundineae</taxon>
        <taxon>Arundo</taxon>
    </lineage>
</organism>
<reference evidence="1" key="1">
    <citation type="submission" date="2014-09" db="EMBL/GenBank/DDBJ databases">
        <authorList>
            <person name="Magalhaes I.L.F."/>
            <person name="Oliveira U."/>
            <person name="Santos F.R."/>
            <person name="Vidigal T.H.D.A."/>
            <person name="Brescovit A.D."/>
            <person name="Santos A.J."/>
        </authorList>
    </citation>
    <scope>NUCLEOTIDE SEQUENCE</scope>
    <source>
        <tissue evidence="1">Shoot tissue taken approximately 20 cm above the soil surface</tissue>
    </source>
</reference>
<reference evidence="1" key="2">
    <citation type="journal article" date="2015" name="Data Brief">
        <title>Shoot transcriptome of the giant reed, Arundo donax.</title>
        <authorList>
            <person name="Barrero R.A."/>
            <person name="Guerrero F.D."/>
            <person name="Moolhuijzen P."/>
            <person name="Goolsby J.A."/>
            <person name="Tidwell J."/>
            <person name="Bellgard S.E."/>
            <person name="Bellgard M.I."/>
        </authorList>
    </citation>
    <scope>NUCLEOTIDE SEQUENCE</scope>
    <source>
        <tissue evidence="1">Shoot tissue taken approximately 20 cm above the soil surface</tissue>
    </source>
</reference>
<sequence length="34" mass="3800">MVCYYFHIIIPCQHTMCFVGGSTTTVCLGQFQGN</sequence>
<accession>A0A0A8Y141</accession>
<dbReference type="AlphaFoldDB" id="A0A0A8Y141"/>
<evidence type="ECO:0000313" key="1">
    <source>
        <dbReference type="EMBL" id="JAD20074.1"/>
    </source>
</evidence>
<proteinExistence type="predicted"/>
<dbReference type="EMBL" id="GBRH01277821">
    <property type="protein sequence ID" value="JAD20074.1"/>
    <property type="molecule type" value="Transcribed_RNA"/>
</dbReference>